<dbReference type="AlphaFoldDB" id="A0A4Y2H4B1"/>
<reference evidence="1 2" key="1">
    <citation type="journal article" date="2019" name="Sci. Rep.">
        <title>Orb-weaving spider Araneus ventricosus genome elucidates the spidroin gene catalogue.</title>
        <authorList>
            <person name="Kono N."/>
            <person name="Nakamura H."/>
            <person name="Ohtoshi R."/>
            <person name="Moran D.A.P."/>
            <person name="Shinohara A."/>
            <person name="Yoshida Y."/>
            <person name="Fujiwara M."/>
            <person name="Mori M."/>
            <person name="Tomita M."/>
            <person name="Arakawa K."/>
        </authorList>
    </citation>
    <scope>NUCLEOTIDE SEQUENCE [LARGE SCALE GENOMIC DNA]</scope>
</reference>
<sequence length="128" mass="14533">MQTKLPSYIFLRSVGYNDCEETSVFVFGFHLEEQTVIAIASKRESLNLIKKLGEFQEQTSIVQVRNTLASSVYKYRAGNLLISNFETDPLIVNYNSVLEVKNRYGLHCFPFVSLPCFGCAYISSDMPV</sequence>
<keyword evidence="2" id="KW-1185">Reference proteome</keyword>
<organism evidence="1 2">
    <name type="scientific">Araneus ventricosus</name>
    <name type="common">Orbweaver spider</name>
    <name type="synonym">Epeira ventricosa</name>
    <dbReference type="NCBI Taxonomy" id="182803"/>
    <lineage>
        <taxon>Eukaryota</taxon>
        <taxon>Metazoa</taxon>
        <taxon>Ecdysozoa</taxon>
        <taxon>Arthropoda</taxon>
        <taxon>Chelicerata</taxon>
        <taxon>Arachnida</taxon>
        <taxon>Araneae</taxon>
        <taxon>Araneomorphae</taxon>
        <taxon>Entelegynae</taxon>
        <taxon>Araneoidea</taxon>
        <taxon>Araneidae</taxon>
        <taxon>Araneus</taxon>
    </lineage>
</organism>
<evidence type="ECO:0000313" key="2">
    <source>
        <dbReference type="Proteomes" id="UP000499080"/>
    </source>
</evidence>
<protein>
    <submittedName>
        <fullName evidence="1">Uncharacterized protein</fullName>
    </submittedName>
</protein>
<evidence type="ECO:0000313" key="1">
    <source>
        <dbReference type="EMBL" id="GBM59951.1"/>
    </source>
</evidence>
<dbReference type="Proteomes" id="UP000499080">
    <property type="component" value="Unassembled WGS sequence"/>
</dbReference>
<name>A0A4Y2H4B1_ARAVE</name>
<proteinExistence type="predicted"/>
<accession>A0A4Y2H4B1</accession>
<gene>
    <name evidence="1" type="ORF">AVEN_178203_1</name>
</gene>
<comment type="caution">
    <text evidence="1">The sequence shown here is derived from an EMBL/GenBank/DDBJ whole genome shotgun (WGS) entry which is preliminary data.</text>
</comment>
<dbReference type="EMBL" id="BGPR01001708">
    <property type="protein sequence ID" value="GBM59951.1"/>
    <property type="molecule type" value="Genomic_DNA"/>
</dbReference>